<evidence type="ECO:0000313" key="4">
    <source>
        <dbReference type="Proteomes" id="UP001589755"/>
    </source>
</evidence>
<evidence type="ECO:0000313" key="3">
    <source>
        <dbReference type="EMBL" id="MFC0209882.1"/>
    </source>
</evidence>
<keyword evidence="4" id="KW-1185">Reference proteome</keyword>
<feature type="region of interest" description="Disordered" evidence="1">
    <location>
        <begin position="50"/>
        <end position="75"/>
    </location>
</feature>
<evidence type="ECO:0000259" key="2">
    <source>
        <dbReference type="Pfam" id="PF01402"/>
    </source>
</evidence>
<organism evidence="3 4">
    <name type="scientific">Chelativorans intermedius</name>
    <dbReference type="NCBI Taxonomy" id="515947"/>
    <lineage>
        <taxon>Bacteria</taxon>
        <taxon>Pseudomonadati</taxon>
        <taxon>Pseudomonadota</taxon>
        <taxon>Alphaproteobacteria</taxon>
        <taxon>Hyphomicrobiales</taxon>
        <taxon>Phyllobacteriaceae</taxon>
        <taxon>Chelativorans</taxon>
    </lineage>
</organism>
<dbReference type="InterPro" id="IPR002145">
    <property type="entry name" value="CopG"/>
</dbReference>
<feature type="domain" description="Ribbon-helix-helix protein CopG" evidence="2">
    <location>
        <begin position="12"/>
        <end position="46"/>
    </location>
</feature>
<dbReference type="CDD" id="cd22235">
    <property type="entry name" value="RHH_CopG_archaea"/>
    <property type="match status" value="1"/>
</dbReference>
<proteinExistence type="predicted"/>
<reference evidence="3 4" key="1">
    <citation type="submission" date="2024-09" db="EMBL/GenBank/DDBJ databases">
        <authorList>
            <person name="Sun Q."/>
            <person name="Mori K."/>
        </authorList>
    </citation>
    <scope>NUCLEOTIDE SEQUENCE [LARGE SCALE GENOMIC DNA]</scope>
    <source>
        <strain evidence="3 4">CCM 8543</strain>
    </source>
</reference>
<accession>A0ABV6DBA4</accession>
<dbReference type="Proteomes" id="UP001589755">
    <property type="component" value="Unassembled WGS sequence"/>
</dbReference>
<dbReference type="Pfam" id="PF01402">
    <property type="entry name" value="RHH_1"/>
    <property type="match status" value="1"/>
</dbReference>
<dbReference type="RefSeq" id="WP_261522489.1">
    <property type="nucleotide sequence ID" value="NZ_JAODNW010000029.1"/>
</dbReference>
<name>A0ABV6DBA4_9HYPH</name>
<gene>
    <name evidence="3" type="ORF">ACFFJ2_15875</name>
</gene>
<protein>
    <submittedName>
        <fullName evidence="3">Ribbon-helix-helix protein, CopG family</fullName>
    </submittedName>
</protein>
<evidence type="ECO:0000256" key="1">
    <source>
        <dbReference type="SAM" id="MobiDB-lite"/>
    </source>
</evidence>
<sequence length="75" mass="8003">MARPKGNRETARLSVSLDAGDYAILAEIARKEDVSVAWVVRRAVSEVIRSHTSQATKPELPLAPKVSSVSKAGSS</sequence>
<comment type="caution">
    <text evidence="3">The sequence shown here is derived from an EMBL/GenBank/DDBJ whole genome shotgun (WGS) entry which is preliminary data.</text>
</comment>
<dbReference type="EMBL" id="JBHLXD010000032">
    <property type="protein sequence ID" value="MFC0209882.1"/>
    <property type="molecule type" value="Genomic_DNA"/>
</dbReference>